<dbReference type="Proteomes" id="UP001156694">
    <property type="component" value="Unassembled WGS sequence"/>
</dbReference>
<protein>
    <recommendedName>
        <fullName evidence="3">DUF1150 domain-containing protein</fullName>
    </recommendedName>
</protein>
<sequence length="74" mass="8287">MTPVFEQMGLPSNIVYIRPITLADLPRDIQMELGDNTPLFAVFSEDGTQIALVEDQNVAFALAKEHEFNLQSVH</sequence>
<evidence type="ECO:0000313" key="2">
    <source>
        <dbReference type="Proteomes" id="UP001156694"/>
    </source>
</evidence>
<dbReference type="RefSeq" id="WP_284379438.1">
    <property type="nucleotide sequence ID" value="NZ_BSNN01000008.1"/>
</dbReference>
<evidence type="ECO:0008006" key="3">
    <source>
        <dbReference type="Google" id="ProtNLM"/>
    </source>
</evidence>
<name>A0ABQ5VXN5_9RHOB</name>
<proteinExistence type="predicted"/>
<gene>
    <name evidence="1" type="ORF">GCM10007939_23360</name>
</gene>
<organism evidence="1 2">
    <name type="scientific">Amylibacter marinus</name>
    <dbReference type="NCBI Taxonomy" id="1475483"/>
    <lineage>
        <taxon>Bacteria</taxon>
        <taxon>Pseudomonadati</taxon>
        <taxon>Pseudomonadota</taxon>
        <taxon>Alphaproteobacteria</taxon>
        <taxon>Rhodobacterales</taxon>
        <taxon>Paracoccaceae</taxon>
        <taxon>Amylibacter</taxon>
    </lineage>
</organism>
<reference evidence="2" key="1">
    <citation type="journal article" date="2019" name="Int. J. Syst. Evol. Microbiol.">
        <title>The Global Catalogue of Microorganisms (GCM) 10K type strain sequencing project: providing services to taxonomists for standard genome sequencing and annotation.</title>
        <authorList>
            <consortium name="The Broad Institute Genomics Platform"/>
            <consortium name="The Broad Institute Genome Sequencing Center for Infectious Disease"/>
            <person name="Wu L."/>
            <person name="Ma J."/>
        </authorList>
    </citation>
    <scope>NUCLEOTIDE SEQUENCE [LARGE SCALE GENOMIC DNA]</scope>
    <source>
        <strain evidence="2">NBRC 110140</strain>
    </source>
</reference>
<keyword evidence="2" id="KW-1185">Reference proteome</keyword>
<dbReference type="Pfam" id="PF06620">
    <property type="entry name" value="DUF1150"/>
    <property type="match status" value="1"/>
</dbReference>
<dbReference type="EMBL" id="BSNN01000008">
    <property type="protein sequence ID" value="GLQ36052.1"/>
    <property type="molecule type" value="Genomic_DNA"/>
</dbReference>
<evidence type="ECO:0000313" key="1">
    <source>
        <dbReference type="EMBL" id="GLQ36052.1"/>
    </source>
</evidence>
<comment type="caution">
    <text evidence="1">The sequence shown here is derived from an EMBL/GenBank/DDBJ whole genome shotgun (WGS) entry which is preliminary data.</text>
</comment>
<dbReference type="InterPro" id="IPR009531">
    <property type="entry name" value="DUF1150"/>
</dbReference>
<accession>A0ABQ5VXN5</accession>